<dbReference type="EMBL" id="CP104972">
    <property type="protein sequence ID" value="UXN58531.1"/>
    <property type="molecule type" value="Genomic_DNA"/>
</dbReference>
<proteinExistence type="predicted"/>
<geneLocation type="plasmid" evidence="1 2">
    <name>p_unnamed1</name>
</geneLocation>
<accession>A0ACD4CY92</accession>
<name>A0ACD4CY92_9HYPH</name>
<sequence>MNLVQSSVQNKLLRLLSPADFQLLVADLEYVTFSLRDPIESPGEPIDAALFIEDGIASIVAKSPSGGDIEIGLVGLDGMTGTSLVLGNTSAPLSVYIQLPGAGHRIAAGKLLSAMEQSRTLQRVLLLYVQTMVVQTATTALVNGQADARTRLARWLLMVHDRTSGHDLYLTHEFMAVMLGMRRPWVTETLHALEGEGYTRATRGKVTIVDRAGLLAEANGFYGEAEREYQNLLGASISR</sequence>
<keyword evidence="2" id="KW-1185">Reference proteome</keyword>
<dbReference type="Proteomes" id="UP001061991">
    <property type="component" value="Plasmid p_unnamed1"/>
</dbReference>
<organism evidence="1 2">
    <name type="scientific">Phyllobacterium zundukense</name>
    <dbReference type="NCBI Taxonomy" id="1867719"/>
    <lineage>
        <taxon>Bacteria</taxon>
        <taxon>Pseudomonadati</taxon>
        <taxon>Pseudomonadota</taxon>
        <taxon>Alphaproteobacteria</taxon>
        <taxon>Hyphomicrobiales</taxon>
        <taxon>Phyllobacteriaceae</taxon>
        <taxon>Phyllobacterium</taxon>
    </lineage>
</organism>
<evidence type="ECO:0000313" key="2">
    <source>
        <dbReference type="Proteomes" id="UP001061991"/>
    </source>
</evidence>
<reference evidence="1" key="1">
    <citation type="submission" date="2022-09" db="EMBL/GenBank/DDBJ databases">
        <title>Interaction between co-microsymbionts with complementary sets of symbiotic genes in legume-rhizobium systems.</title>
        <authorList>
            <person name="Safronova V."/>
            <person name="Sazanova A."/>
            <person name="Afonin A."/>
            <person name="Chirak E."/>
        </authorList>
    </citation>
    <scope>NUCLEOTIDE SEQUENCE</scope>
    <source>
        <strain evidence="1">A18/3m</strain>
    </source>
</reference>
<keyword evidence="1" id="KW-0614">Plasmid</keyword>
<protein>
    <submittedName>
        <fullName evidence="1">Crp/Fnr family transcriptional regulator</fullName>
    </submittedName>
</protein>
<evidence type="ECO:0000313" key="1">
    <source>
        <dbReference type="EMBL" id="UXN58531.1"/>
    </source>
</evidence>
<gene>
    <name evidence="1" type="ORF">N8E88_10955</name>
</gene>